<feature type="compositionally biased region" description="Polar residues" evidence="1">
    <location>
        <begin position="156"/>
        <end position="165"/>
    </location>
</feature>
<dbReference type="Proteomes" id="UP000289152">
    <property type="component" value="Unassembled WGS sequence"/>
</dbReference>
<evidence type="ECO:0000313" key="3">
    <source>
        <dbReference type="Proteomes" id="UP000289152"/>
    </source>
</evidence>
<feature type="region of interest" description="Disordered" evidence="1">
    <location>
        <begin position="1"/>
        <end position="82"/>
    </location>
</feature>
<dbReference type="OrthoDB" id="2573023at2759"/>
<evidence type="ECO:0000313" key="2">
    <source>
        <dbReference type="EMBL" id="RXK35009.1"/>
    </source>
</evidence>
<protein>
    <submittedName>
        <fullName evidence="2">Uncharacterized protein</fullName>
    </submittedName>
</protein>
<dbReference type="AlphaFoldDB" id="A0A4Q1B8E3"/>
<dbReference type="EMBL" id="SDIL01000165">
    <property type="protein sequence ID" value="RXK35009.1"/>
    <property type="molecule type" value="Genomic_DNA"/>
</dbReference>
<feature type="region of interest" description="Disordered" evidence="1">
    <location>
        <begin position="100"/>
        <end position="127"/>
    </location>
</feature>
<reference evidence="2 3" key="1">
    <citation type="submission" date="2016-06" db="EMBL/GenBank/DDBJ databases">
        <title>Evolution of pathogenesis and genome organization in the Tremellales.</title>
        <authorList>
            <person name="Cuomo C."/>
            <person name="Litvintseva A."/>
            <person name="Heitman J."/>
            <person name="Chen Y."/>
            <person name="Sun S."/>
            <person name="Springer D."/>
            <person name="Dromer F."/>
            <person name="Young S."/>
            <person name="Zeng Q."/>
            <person name="Chapman S."/>
            <person name="Gujja S."/>
            <person name="Saif S."/>
            <person name="Birren B."/>
        </authorList>
    </citation>
    <scope>NUCLEOTIDE SEQUENCE [LARGE SCALE GENOMIC DNA]</scope>
    <source>
        <strain evidence="2 3">ATCC 28783</strain>
    </source>
</reference>
<feature type="region of interest" description="Disordered" evidence="1">
    <location>
        <begin position="261"/>
        <end position="310"/>
    </location>
</feature>
<accession>A0A4Q1B8E3</accession>
<feature type="compositionally biased region" description="Basic and acidic residues" evidence="1">
    <location>
        <begin position="70"/>
        <end position="82"/>
    </location>
</feature>
<feature type="region of interest" description="Disordered" evidence="1">
    <location>
        <begin position="148"/>
        <end position="174"/>
    </location>
</feature>
<evidence type="ECO:0000256" key="1">
    <source>
        <dbReference type="SAM" id="MobiDB-lite"/>
    </source>
</evidence>
<dbReference type="VEuPathDB" id="FungiDB:TREMEDRAFT_74704"/>
<dbReference type="InParanoid" id="A0A4Q1B8E3"/>
<feature type="compositionally biased region" description="Basic and acidic residues" evidence="1">
    <location>
        <begin position="289"/>
        <end position="302"/>
    </location>
</feature>
<gene>
    <name evidence="2" type="ORF">M231_07739</name>
</gene>
<organism evidence="2 3">
    <name type="scientific">Tremella mesenterica</name>
    <name type="common">Jelly fungus</name>
    <dbReference type="NCBI Taxonomy" id="5217"/>
    <lineage>
        <taxon>Eukaryota</taxon>
        <taxon>Fungi</taxon>
        <taxon>Dikarya</taxon>
        <taxon>Basidiomycota</taxon>
        <taxon>Agaricomycotina</taxon>
        <taxon>Tremellomycetes</taxon>
        <taxon>Tremellales</taxon>
        <taxon>Tremellaceae</taxon>
        <taxon>Tremella</taxon>
    </lineage>
</organism>
<feature type="compositionally biased region" description="Low complexity" evidence="1">
    <location>
        <begin position="27"/>
        <end position="48"/>
    </location>
</feature>
<keyword evidence="3" id="KW-1185">Reference proteome</keyword>
<comment type="caution">
    <text evidence="2">The sequence shown here is derived from an EMBL/GenBank/DDBJ whole genome shotgun (WGS) entry which is preliminary data.</text>
</comment>
<sequence length="310" mass="34294">MNLSIPVMPSLPQRPTLRSCLSPPRAPSQESMSSACSSRSTSFSSVKSVRWQEQPEGEPVTAYHPTWSKAEYDRTPLDPPSDAERNCVFPERDARCIRLDIPSSPTSPSSPVFPSFSHSRSTPQTPHPGMIMAQLPITFEDDAIESTPDTPIARQMNPQQYTSSESPDECDDGDSDWEECMARRRMMFASMCGAKLPQPEFDGYRSMSTALSEMLHSMDVQKWGERDDHVIENDDNDHGEEQGENSKVDGLRNLEGYYGDVETHTPSLSSAESSEEECVLESPKLNSRGTDHRGGCGRDDVGKSGLIGVL</sequence>
<dbReference type="OMA" id="IVMVERA"/>
<name>A0A4Q1B8E3_TREME</name>
<proteinExistence type="predicted"/>
<feature type="compositionally biased region" description="Low complexity" evidence="1">
    <location>
        <begin position="102"/>
        <end position="121"/>
    </location>
</feature>